<protein>
    <recommendedName>
        <fullName evidence="5">ALMS motif domain-containing protein</fullName>
    </recommendedName>
</protein>
<feature type="region of interest" description="Disordered" evidence="4">
    <location>
        <begin position="815"/>
        <end position="937"/>
    </location>
</feature>
<feature type="region of interest" description="Disordered" evidence="4">
    <location>
        <begin position="537"/>
        <end position="586"/>
    </location>
</feature>
<feature type="region of interest" description="Disordered" evidence="4">
    <location>
        <begin position="1395"/>
        <end position="1475"/>
    </location>
</feature>
<feature type="region of interest" description="Disordered" evidence="4">
    <location>
        <begin position="1680"/>
        <end position="1748"/>
    </location>
</feature>
<feature type="domain" description="ALMS motif" evidence="5">
    <location>
        <begin position="1808"/>
        <end position="1928"/>
    </location>
</feature>
<dbReference type="GeneTree" id="ENSGT00940000170259"/>
<feature type="compositionally biased region" description="Basic and acidic residues" evidence="4">
    <location>
        <begin position="1440"/>
        <end position="1464"/>
    </location>
</feature>
<feature type="compositionally biased region" description="Polar residues" evidence="4">
    <location>
        <begin position="149"/>
        <end position="168"/>
    </location>
</feature>
<feature type="region of interest" description="Disordered" evidence="4">
    <location>
        <begin position="719"/>
        <end position="756"/>
    </location>
</feature>
<feature type="region of interest" description="Disordered" evidence="4">
    <location>
        <begin position="1048"/>
        <end position="1075"/>
    </location>
</feature>
<dbReference type="GO" id="GO:0005813">
    <property type="term" value="C:centrosome"/>
    <property type="evidence" value="ECO:0007669"/>
    <property type="project" value="UniProtKB-SubCell"/>
</dbReference>
<sequence length="1934" mass="211664">MEPQQTVTTPHRLGDEDAIGPDGQTGPPEARSQSIVQQDHSQLKIKTDVQELQLSQQNVFQLEFQDSHLSPALSLLPLIPGLEHSVTEYSFFQQGGPEFAPLRARAFPDVSMVSERLRFLIHDSTTNSSEQSSLSQHPLSQATLLSDEGASSNFSPSQHDTQRKLSSGDNKETKLETEYNLTDSNKVGIHEDETIFLHKDISMQDPQANQRQVGMQSSSSSSVSSESLTSIKSTGFCPDQPRQTEDNMSERQGPPGEASPSQQQKNHKEISNITTGSRSTQPDDSSEELHKELLSEVQKLSNFEARQHPKGPTPTQSQGKRSGKPFSAGSEWVHRDRDLWSLQNQTGSEGSYLGFLPQSQSTPGVFFVPPKFDVKTKLAHLSAIKSNIDTLGAHSADGRLPDTEDPQEASHKVHSLPSLNYLQKVDAWKTKESSERTPSLEGLALHRLSGVPPKKGDEAGFNTLIRQPSTNQDATQISSSTPSGGSSPRRGEAVGGAHGDLENKGSATPPSASPFGRSQSPSSLGTVVVVADKHQLTNTAPENKTTQGLKDTLPPPSTATQPSRFESLGRFSDVSELSSSQDSYTEIKVEPSVGTSSVVSLELDNYAPYWTFKHSATSPPPPGSKELNIDERIPLYLQNLGIDQTPSKILTPFAPRGPIREPEFSPTDLCTIKGSSGTPSKSTQPSEGSSPHKGEFSMSSILSMDSSVSIPLSMDSLGLVSSPSEQVRVKTSPPSDTEAAQRESRLASCSGPGEHSSVLIQNSKQDFKSVAVNVSDTDTKSSVRRCDNMDQDAENSFVSTKALSEIRKLLSQAEDMISTASSTSSSGPNATLLFSDKDIFRPPNTSTTQLQNSSFSSSISTFTGGDLKSHSSPPWARSSSDSILTSEKPNQSSTGLESLMSSEQPDSPSTQARRTEPEGCSAAPPDKIQTQPSTAASTTQFNAALPIDPGAESCSAFPVCEDADQGVMSDSSSESSLAIRVAKLLQNESSATMTSSTPSVTDQEEGKAREWMKSKVLGQQRDLLLLDVEDRRHIEEIKKQLLLRNPLKSQGSTDTESSSMASSVQVHKETNPPKPTEMFPTLSIANKQLAVHPDPHMTLQSNLHLDLEARVCAIAAREGITIPTQRISVTSSPSILTPTSTSALSPASDPLHLAELSTGTSSSSKHLSTSLDESETVPLVQITREPPSAHDESTRKRRDTVGGQGEEPPQTATQAVDKQNVGTNVQSSSFLAVGQGFRTRHFTLLPKNILASTAHCPGSGAATAALRDSSLTASRTDVSTIDPQGKGITPSSSYPAETPEFHTLLLAVLLPYKPRGSEELFYVPQMEADVCSTNRTNTTMESSHTGSDDAVPPTFSSEVLGDQDPRLDRGIAFRHQEGIYSKRLRTAAVTMADRAHTGEGVKPSSQESSTFTRAPSINLKPSSRDQGTSPIHFPQCKPTELAHDRFHPARLETAHTETRDREHPPPALRQGTSTLDHLWQKFCDQRTKDEARPTGDKDISLLERLERLSRVIHRTQAAQTPRKERKEIKWSEHGGVTERGWEVGGGEAEHPTQLNHPSSPADRDQPDSLSSTSTVDTARLVRAFGADRVRNVNSSSRLGKLYSTINKQREDWRGKEADSSVTLTPSEESVRVSERTVVADSAQTSSSHTFSPQRRPSRTLTAKRAVRAVNKSIQAGELEIVRNGTRRNTRDVGTTFPSPAEARTCGQTSSSSSGTVGGRGGRRVLPKSNNQKQKKSKRSPSKPYPKSVSWFIPVDNLRSEMRKENRPEKMNTAWLEPYSRTRPWRELLRQRQVRDLNPKTKVLSSGLARVSLQEALEMRRPDFISQSKQRVRCLALQAEDRRIQAARNLLFDQLEEPQRLPRPAVCKGTALLRRAVPRKEMIQRSKQIYENLPEVRRRREEERRKAEYQTYRLNAKLYNKKIKEKMSVRIQPWQ</sequence>
<feature type="compositionally biased region" description="Polar residues" evidence="4">
    <location>
        <begin position="537"/>
        <end position="549"/>
    </location>
</feature>
<dbReference type="GO" id="GO:0008017">
    <property type="term" value="F:microtubule binding"/>
    <property type="evidence" value="ECO:0007669"/>
    <property type="project" value="TreeGrafter"/>
</dbReference>
<dbReference type="PANTHER" id="PTHR21553:SF36">
    <property type="entry name" value="ALMS1 CENTROSOME AND BASAL BODY-ASSOCIATED PROTEIN-RELATED"/>
    <property type="match status" value="1"/>
</dbReference>
<feature type="compositionally biased region" description="Polar residues" evidence="4">
    <location>
        <begin position="205"/>
        <end position="216"/>
    </location>
</feature>
<comment type="subcellular location">
    <subcellularLocation>
        <location evidence="1">Cytoplasm</location>
        <location evidence="1">Cytoskeleton</location>
        <location evidence="1">Microtubule organizing center</location>
        <location evidence="1">Centrosome</location>
    </subcellularLocation>
</comment>
<feature type="compositionally biased region" description="Polar residues" evidence="4">
    <location>
        <begin position="464"/>
        <end position="477"/>
    </location>
</feature>
<evidence type="ECO:0000256" key="1">
    <source>
        <dbReference type="ARBA" id="ARBA00004300"/>
    </source>
</evidence>
<feature type="region of interest" description="Disordered" evidence="4">
    <location>
        <begin position="1275"/>
        <end position="1295"/>
    </location>
</feature>
<feature type="compositionally biased region" description="Low complexity" evidence="4">
    <location>
        <begin position="217"/>
        <end position="233"/>
    </location>
</feature>
<accession>A0A096LV08</accession>
<dbReference type="EMBL" id="AYCK01013023">
    <property type="status" value="NOT_ANNOTATED_CDS"/>
    <property type="molecule type" value="Genomic_DNA"/>
</dbReference>
<feature type="compositionally biased region" description="Low complexity" evidence="4">
    <location>
        <begin position="870"/>
        <end position="882"/>
    </location>
</feature>
<feature type="compositionally biased region" description="Polar residues" evidence="4">
    <location>
        <begin position="271"/>
        <end position="283"/>
    </location>
</feature>
<dbReference type="eggNOG" id="KOG4613">
    <property type="taxonomic scope" value="Eukaryota"/>
</dbReference>
<dbReference type="GO" id="GO:0046599">
    <property type="term" value="P:regulation of centriole replication"/>
    <property type="evidence" value="ECO:0007669"/>
    <property type="project" value="TreeGrafter"/>
</dbReference>
<feature type="region of interest" description="Disordered" evidence="4">
    <location>
        <begin position="655"/>
        <end position="697"/>
    </location>
</feature>
<proteinExistence type="predicted"/>
<dbReference type="Ensembl" id="ENSPFOT00000029227.1">
    <property type="protein sequence ID" value="ENSPFOP00000022999.1"/>
    <property type="gene ID" value="ENSPFOG00000022918.1"/>
</dbReference>
<feature type="compositionally biased region" description="Low complexity" evidence="4">
    <location>
        <begin position="1156"/>
        <end position="1171"/>
    </location>
</feature>
<reference evidence="6" key="3">
    <citation type="submission" date="2025-09" db="UniProtKB">
        <authorList>
            <consortium name="Ensembl"/>
        </authorList>
    </citation>
    <scope>IDENTIFICATION</scope>
</reference>
<dbReference type="OMA" id="HPIHHST"/>
<evidence type="ECO:0000313" key="7">
    <source>
        <dbReference type="Proteomes" id="UP000028760"/>
    </source>
</evidence>
<evidence type="ECO:0000256" key="2">
    <source>
        <dbReference type="ARBA" id="ARBA00022490"/>
    </source>
</evidence>
<evidence type="ECO:0000313" key="6">
    <source>
        <dbReference type="Ensembl" id="ENSPFOP00000022999.1"/>
    </source>
</evidence>
<feature type="region of interest" description="Disordered" evidence="4">
    <location>
        <begin position="1"/>
        <end position="31"/>
    </location>
</feature>
<reference evidence="7" key="1">
    <citation type="submission" date="2013-10" db="EMBL/GenBank/DDBJ databases">
        <authorList>
            <person name="Schartl M."/>
            <person name="Warren W."/>
        </authorList>
    </citation>
    <scope>NUCLEOTIDE SEQUENCE [LARGE SCALE GENOMIC DNA]</scope>
    <source>
        <strain evidence="7">female</strain>
    </source>
</reference>
<feature type="compositionally biased region" description="Polar residues" evidence="4">
    <location>
        <begin position="883"/>
        <end position="912"/>
    </location>
</feature>
<feature type="compositionally biased region" description="Low complexity" evidence="4">
    <location>
        <begin position="1052"/>
        <end position="1063"/>
    </location>
</feature>
<evidence type="ECO:0000256" key="4">
    <source>
        <dbReference type="SAM" id="MobiDB-lite"/>
    </source>
</evidence>
<feature type="region of interest" description="Disordered" evidence="4">
    <location>
        <begin position="1153"/>
        <end position="1221"/>
    </location>
</feature>
<keyword evidence="7" id="KW-1185">Reference proteome</keyword>
<dbReference type="InterPro" id="IPR029299">
    <property type="entry name" value="ALMS_motif"/>
</dbReference>
<feature type="region of interest" description="Disordered" evidence="4">
    <location>
        <begin position="147"/>
        <end position="179"/>
    </location>
</feature>
<feature type="compositionally biased region" description="Low complexity" evidence="4">
    <location>
        <begin position="844"/>
        <end position="863"/>
    </location>
</feature>
<feature type="region of interest" description="Disordered" evidence="4">
    <location>
        <begin position="1513"/>
        <end position="1574"/>
    </location>
</feature>
<feature type="region of interest" description="Disordered" evidence="4">
    <location>
        <begin position="989"/>
        <end position="1008"/>
    </location>
</feature>
<evidence type="ECO:0000259" key="5">
    <source>
        <dbReference type="Pfam" id="PF15309"/>
    </source>
</evidence>
<feature type="compositionally biased region" description="Polar residues" evidence="4">
    <location>
        <begin position="1210"/>
        <end position="1221"/>
    </location>
</feature>
<feature type="compositionally biased region" description="Low complexity" evidence="4">
    <location>
        <begin position="572"/>
        <end position="583"/>
    </location>
</feature>
<organism evidence="6 7">
    <name type="scientific">Poecilia formosa</name>
    <name type="common">Amazon molly</name>
    <name type="synonym">Limia formosa</name>
    <dbReference type="NCBI Taxonomy" id="48698"/>
    <lineage>
        <taxon>Eukaryota</taxon>
        <taxon>Metazoa</taxon>
        <taxon>Chordata</taxon>
        <taxon>Craniata</taxon>
        <taxon>Vertebrata</taxon>
        <taxon>Euteleostomi</taxon>
        <taxon>Actinopterygii</taxon>
        <taxon>Neopterygii</taxon>
        <taxon>Teleostei</taxon>
        <taxon>Neoteleostei</taxon>
        <taxon>Acanthomorphata</taxon>
        <taxon>Ovalentaria</taxon>
        <taxon>Atherinomorphae</taxon>
        <taxon>Cyprinodontiformes</taxon>
        <taxon>Poeciliidae</taxon>
        <taxon>Poeciliinae</taxon>
        <taxon>Poecilia</taxon>
    </lineage>
</organism>
<feature type="region of interest" description="Disordered" evidence="4">
    <location>
        <begin position="1336"/>
        <end position="1363"/>
    </location>
</feature>
<keyword evidence="2" id="KW-0963">Cytoplasm</keyword>
<evidence type="ECO:0000256" key="3">
    <source>
        <dbReference type="ARBA" id="ARBA00023212"/>
    </source>
</evidence>
<name>A0A096LV08_POEFO</name>
<dbReference type="PANTHER" id="PTHR21553">
    <property type="entry name" value="ALMS1-RELATED"/>
    <property type="match status" value="1"/>
</dbReference>
<feature type="compositionally biased region" description="Low complexity" evidence="4">
    <location>
        <begin position="478"/>
        <end position="488"/>
    </location>
</feature>
<feature type="region of interest" description="Disordered" evidence="4">
    <location>
        <begin position="205"/>
        <end position="332"/>
    </location>
</feature>
<feature type="compositionally biased region" description="Polar residues" evidence="4">
    <location>
        <begin position="1403"/>
        <end position="1429"/>
    </location>
</feature>
<keyword evidence="3" id="KW-0206">Cytoskeleton</keyword>
<feature type="compositionally biased region" description="Polar residues" evidence="4">
    <location>
        <begin position="505"/>
        <end position="525"/>
    </location>
</feature>
<reference evidence="6" key="2">
    <citation type="submission" date="2025-08" db="UniProtKB">
        <authorList>
            <consortium name="Ensembl"/>
        </authorList>
    </citation>
    <scope>IDENTIFICATION</scope>
</reference>
<feature type="region of interest" description="Disordered" evidence="4">
    <location>
        <begin position="1612"/>
        <end position="1661"/>
    </location>
</feature>
<dbReference type="STRING" id="48698.ENSPFOP00000022999"/>
<dbReference type="GO" id="GO:0005814">
    <property type="term" value="C:centriole"/>
    <property type="evidence" value="ECO:0007669"/>
    <property type="project" value="TreeGrafter"/>
</dbReference>
<feature type="compositionally biased region" description="Polar residues" evidence="4">
    <location>
        <begin position="989"/>
        <end position="1001"/>
    </location>
</feature>
<feature type="compositionally biased region" description="Polar residues" evidence="4">
    <location>
        <begin position="1336"/>
        <end position="1345"/>
    </location>
</feature>
<feature type="compositionally biased region" description="Basic and acidic residues" evidence="4">
    <location>
        <begin position="1521"/>
        <end position="1541"/>
    </location>
</feature>
<dbReference type="GO" id="GO:0005829">
    <property type="term" value="C:cytosol"/>
    <property type="evidence" value="ECO:0007669"/>
    <property type="project" value="TreeGrafter"/>
</dbReference>
<feature type="compositionally biased region" description="Polar residues" evidence="4">
    <location>
        <begin position="673"/>
        <end position="689"/>
    </location>
</feature>
<dbReference type="Pfam" id="PF15309">
    <property type="entry name" value="ALMS_motif"/>
    <property type="match status" value="1"/>
</dbReference>
<feature type="compositionally biased region" description="Polar residues" evidence="4">
    <location>
        <begin position="1641"/>
        <end position="1660"/>
    </location>
</feature>
<dbReference type="Proteomes" id="UP000028760">
    <property type="component" value="Unassembled WGS sequence"/>
</dbReference>
<feature type="region of interest" description="Disordered" evidence="4">
    <location>
        <begin position="430"/>
        <end position="525"/>
    </location>
</feature>